<gene>
    <name evidence="1" type="ORF">AKJ42_01790</name>
</gene>
<evidence type="ECO:0000313" key="2">
    <source>
        <dbReference type="Proteomes" id="UP000070520"/>
    </source>
</evidence>
<protein>
    <recommendedName>
        <fullName evidence="3">CopG family transcriptional regulator</fullName>
    </recommendedName>
</protein>
<dbReference type="EMBL" id="LHXW01000014">
    <property type="protein sequence ID" value="KXB00077.1"/>
    <property type="molecule type" value="Genomic_DNA"/>
</dbReference>
<name>A0A133V0V6_9EURY</name>
<accession>A0A133V0V6</accession>
<reference evidence="1 2" key="1">
    <citation type="journal article" date="2016" name="Sci. Rep.">
        <title>Metabolic traits of an uncultured archaeal lineage -MSBL1- from brine pools of the Red Sea.</title>
        <authorList>
            <person name="Mwirichia R."/>
            <person name="Alam I."/>
            <person name="Rashid M."/>
            <person name="Vinu M."/>
            <person name="Ba-Alawi W."/>
            <person name="Anthony Kamau A."/>
            <person name="Kamanda Ngugi D."/>
            <person name="Goker M."/>
            <person name="Klenk H.P."/>
            <person name="Bajic V."/>
            <person name="Stingl U."/>
        </authorList>
    </citation>
    <scope>NUCLEOTIDE SEQUENCE [LARGE SCALE GENOMIC DNA]</scope>
    <source>
        <strain evidence="1">SCGC-AAA261C02</strain>
    </source>
</reference>
<dbReference type="Pfam" id="PF24434">
    <property type="entry name" value="DUF7557"/>
    <property type="match status" value="1"/>
</dbReference>
<evidence type="ECO:0000313" key="1">
    <source>
        <dbReference type="EMBL" id="KXB00077.1"/>
    </source>
</evidence>
<dbReference type="Proteomes" id="UP000070520">
    <property type="component" value="Unassembled WGS sequence"/>
</dbReference>
<dbReference type="AlphaFoldDB" id="A0A133V0V6"/>
<keyword evidence="2" id="KW-1185">Reference proteome</keyword>
<comment type="caution">
    <text evidence="1">The sequence shown here is derived from an EMBL/GenBank/DDBJ whole genome shotgun (WGS) entry which is preliminary data.</text>
</comment>
<proteinExistence type="predicted"/>
<dbReference type="InterPro" id="IPR055979">
    <property type="entry name" value="DUF7557"/>
</dbReference>
<organism evidence="1 2">
    <name type="scientific">candidate division MSBL1 archaeon SCGC-AAA261C02</name>
    <dbReference type="NCBI Taxonomy" id="1698272"/>
    <lineage>
        <taxon>Archaea</taxon>
        <taxon>Methanobacteriati</taxon>
        <taxon>Methanobacteriota</taxon>
        <taxon>candidate division MSBL1</taxon>
    </lineage>
</organism>
<sequence length="76" mass="9006">MAKTTIQVSDETKAMLRHVGGDESYDEIVRELIYHYLDFLTELDERADAVIRGETKTRALEEFLREMDERRSAERR</sequence>
<evidence type="ECO:0008006" key="3">
    <source>
        <dbReference type="Google" id="ProtNLM"/>
    </source>
</evidence>